<dbReference type="EMBL" id="BJUT01000009">
    <property type="protein sequence ID" value="GEK76019.1"/>
    <property type="molecule type" value="Genomic_DNA"/>
</dbReference>
<feature type="transmembrane region" description="Helical" evidence="1">
    <location>
        <begin position="21"/>
        <end position="43"/>
    </location>
</feature>
<dbReference type="Proteomes" id="UP000321189">
    <property type="component" value="Unassembled WGS sequence"/>
</dbReference>
<evidence type="ECO:0008006" key="4">
    <source>
        <dbReference type="Google" id="ProtNLM"/>
    </source>
</evidence>
<dbReference type="Gene3D" id="3.30.110.70">
    <property type="entry name" value="Hypothetical protein apc22750. Chain B"/>
    <property type="match status" value="1"/>
</dbReference>
<keyword evidence="3" id="KW-1185">Reference proteome</keyword>
<evidence type="ECO:0000313" key="3">
    <source>
        <dbReference type="Proteomes" id="UP000321189"/>
    </source>
</evidence>
<evidence type="ECO:0000256" key="1">
    <source>
        <dbReference type="SAM" id="Phobius"/>
    </source>
</evidence>
<keyword evidence="1" id="KW-0472">Membrane</keyword>
<keyword evidence="1" id="KW-0812">Transmembrane</keyword>
<accession>A0ABQ0UC04</accession>
<protein>
    <recommendedName>
        <fullName evidence="4">Lipoprotein</fullName>
    </recommendedName>
</protein>
<sequence>MLHTPVLVSNLGTKLNKGLIIMLRVFAVISVLTTLAGCSSVTFHTDIDNDVLSEEIGTYVKKRDLQQFYSDQEAHESGATLLGRIEGESCNGDGRGDNNISYNRLKSNAIDLLKADAMRRGGNAFTINSCSEISVSYCDLSVLCSGQAYDY</sequence>
<proteinExistence type="predicted"/>
<reference evidence="2 3" key="1">
    <citation type="submission" date="2019-07" db="EMBL/GenBank/DDBJ databases">
        <title>Whole genome shotgun sequence of Pseudoalteromonas atlantica NBRC 103033.</title>
        <authorList>
            <person name="Hosoyama A."/>
            <person name="Uohara A."/>
            <person name="Ohji S."/>
            <person name="Ichikawa N."/>
        </authorList>
    </citation>
    <scope>NUCLEOTIDE SEQUENCE [LARGE SCALE GENOMIC DNA]</scope>
    <source>
        <strain evidence="2 3">NBRC 103033</strain>
    </source>
</reference>
<name>A0ABQ0UC04_PSEAF</name>
<comment type="caution">
    <text evidence="2">The sequence shown here is derived from an EMBL/GenBank/DDBJ whole genome shotgun (WGS) entry which is preliminary data.</text>
</comment>
<gene>
    <name evidence="2" type="ORF">PAT01_13230</name>
</gene>
<organism evidence="2 3">
    <name type="scientific">Pseudoalteromonas atlantica</name>
    <name type="common">Alteromonas atlantica</name>
    <dbReference type="NCBI Taxonomy" id="288"/>
    <lineage>
        <taxon>Bacteria</taxon>
        <taxon>Pseudomonadati</taxon>
        <taxon>Pseudomonadota</taxon>
        <taxon>Gammaproteobacteria</taxon>
        <taxon>Alteromonadales</taxon>
        <taxon>Pseudoalteromonadaceae</taxon>
        <taxon>Pseudoalteromonas</taxon>
    </lineage>
</organism>
<keyword evidence="1" id="KW-1133">Transmembrane helix</keyword>
<evidence type="ECO:0000313" key="2">
    <source>
        <dbReference type="EMBL" id="GEK76019.1"/>
    </source>
</evidence>